<reference evidence="6 7" key="1">
    <citation type="journal article" date="2013" name="Curr. Biol.">
        <title>Shared signatures of parasitism and phylogenomics unite Cryptomycota and microsporidia.</title>
        <authorList>
            <person name="James T.Y."/>
            <person name="Pelin A."/>
            <person name="Bonen L."/>
            <person name="Ahrendt S."/>
            <person name="Sain D."/>
            <person name="Corradi N."/>
            <person name="Stajich J.E."/>
        </authorList>
    </citation>
    <scope>NUCLEOTIDE SEQUENCE [LARGE SCALE GENOMIC DNA]</scope>
    <source>
        <strain evidence="6 7">CSF55</strain>
    </source>
</reference>
<dbReference type="GO" id="GO:0005525">
    <property type="term" value="F:GTP binding"/>
    <property type="evidence" value="ECO:0007669"/>
    <property type="project" value="UniProtKB-KW"/>
</dbReference>
<dbReference type="Proteomes" id="UP000030755">
    <property type="component" value="Unassembled WGS sequence"/>
</dbReference>
<keyword evidence="3" id="KW-0175">Coiled coil</keyword>
<feature type="chain" id="PRO_5001705010" description="AIG1-type G domain-containing protein" evidence="4">
    <location>
        <begin position="20"/>
        <end position="529"/>
    </location>
</feature>
<dbReference type="InterPro" id="IPR027417">
    <property type="entry name" value="P-loop_NTPase"/>
</dbReference>
<dbReference type="Pfam" id="PF04548">
    <property type="entry name" value="AIG1"/>
    <property type="match status" value="1"/>
</dbReference>
<evidence type="ECO:0000256" key="2">
    <source>
        <dbReference type="ARBA" id="ARBA00023134"/>
    </source>
</evidence>
<organism evidence="6 7">
    <name type="scientific">Rozella allomycis (strain CSF55)</name>
    <dbReference type="NCBI Taxonomy" id="988480"/>
    <lineage>
        <taxon>Eukaryota</taxon>
        <taxon>Fungi</taxon>
        <taxon>Fungi incertae sedis</taxon>
        <taxon>Cryptomycota</taxon>
        <taxon>Cryptomycota incertae sedis</taxon>
        <taxon>Rozella</taxon>
    </lineage>
</organism>
<dbReference type="HOGENOM" id="CLU_512053_0_0_1"/>
<dbReference type="PANTHER" id="PTHR10903:SF184">
    <property type="entry name" value="GTP-BINDING PROTEIN A"/>
    <property type="match status" value="1"/>
</dbReference>
<keyword evidence="2" id="KW-0342">GTP-binding</keyword>
<dbReference type="InterPro" id="IPR045058">
    <property type="entry name" value="GIMA/IAN/Toc"/>
</dbReference>
<keyword evidence="1" id="KW-0547">Nucleotide-binding</keyword>
<evidence type="ECO:0000256" key="1">
    <source>
        <dbReference type="ARBA" id="ARBA00022741"/>
    </source>
</evidence>
<dbReference type="SUPFAM" id="SSF52540">
    <property type="entry name" value="P-loop containing nucleoside triphosphate hydrolases"/>
    <property type="match status" value="1"/>
</dbReference>
<keyword evidence="4" id="KW-0732">Signal</keyword>
<gene>
    <name evidence="6" type="ORF">O9G_000759</name>
</gene>
<evidence type="ECO:0000313" key="6">
    <source>
        <dbReference type="EMBL" id="EPZ35363.1"/>
    </source>
</evidence>
<dbReference type="PANTHER" id="PTHR10903">
    <property type="entry name" value="GTPASE, IMAP FAMILY MEMBER-RELATED"/>
    <property type="match status" value="1"/>
</dbReference>
<feature type="coiled-coil region" evidence="3">
    <location>
        <begin position="245"/>
        <end position="272"/>
    </location>
</feature>
<evidence type="ECO:0000313" key="7">
    <source>
        <dbReference type="Proteomes" id="UP000030755"/>
    </source>
</evidence>
<proteinExistence type="predicted"/>
<evidence type="ECO:0000259" key="5">
    <source>
        <dbReference type="Pfam" id="PF04548"/>
    </source>
</evidence>
<protein>
    <recommendedName>
        <fullName evidence="5">AIG1-type G domain-containing protein</fullName>
    </recommendedName>
</protein>
<dbReference type="AlphaFoldDB" id="A0A075B3G0"/>
<accession>A0A075B3G0</accession>
<sequence>MKKILLLGFLGFIVAPPVANNVCNRPLNVLTLGYYGASKSTIINMLNNFCDLDSVVKEASTSLSSAVTLTTMYPCSYGGRSLNVVDTPGFETVKSSNFEIRKRIVAEVSDIFRDGIDAFILVVPLGRTPEHSIVDMIDFLNSLITKDGFSRGFVVFTNADGMLMNAIDENAQVLRFRDEIVALAPRAERFLNSVKYLFFRHDFEETGVTKLDTSGVKKQFLDRVYTEIFKLCESNNGSTFSTNEMKRAKDKYESQKREIEKYRSIRKELEVSISAIINQNENVSSDLFDKIKKMREIAPSLTFQNPKDQTQDEILIAEKNYHELTKNLRDSIHTHSFLQNQLKMMSNNVTTLMEEYSIARQEYNIEKELFISETKKIEAVQFRIPCYENQYLAWYYRQAQEIIQRELDSVPKYYIDKYMSRAGFDNDNFVTPKFYSVNPTFNDFLEQIQVLKEQTAIVNNRVSEIRRLKEEMRNSVYRIKDYEHGEKIFVLYASNFNEKIRQDIMNCKVVFMNESQRGGELSALIFKAK</sequence>
<evidence type="ECO:0000256" key="4">
    <source>
        <dbReference type="SAM" id="SignalP"/>
    </source>
</evidence>
<dbReference type="EMBL" id="KE560848">
    <property type="protein sequence ID" value="EPZ35363.1"/>
    <property type="molecule type" value="Genomic_DNA"/>
</dbReference>
<feature type="signal peptide" evidence="4">
    <location>
        <begin position="1"/>
        <end position="19"/>
    </location>
</feature>
<keyword evidence="7" id="KW-1185">Reference proteome</keyword>
<name>A0A075B3G0_ROZAC</name>
<dbReference type="InterPro" id="IPR006703">
    <property type="entry name" value="G_AIG1"/>
</dbReference>
<feature type="domain" description="AIG1-type G" evidence="5">
    <location>
        <begin position="28"/>
        <end position="164"/>
    </location>
</feature>
<dbReference type="Gene3D" id="3.40.50.300">
    <property type="entry name" value="P-loop containing nucleotide triphosphate hydrolases"/>
    <property type="match status" value="1"/>
</dbReference>
<evidence type="ECO:0000256" key="3">
    <source>
        <dbReference type="SAM" id="Coils"/>
    </source>
</evidence>
<dbReference type="OrthoDB" id="2411449at2759"/>